<organism evidence="5 6">
    <name type="scientific">Rheinheimera nanhaiensis E407-8</name>
    <dbReference type="NCBI Taxonomy" id="562729"/>
    <lineage>
        <taxon>Bacteria</taxon>
        <taxon>Pseudomonadati</taxon>
        <taxon>Pseudomonadota</taxon>
        <taxon>Gammaproteobacteria</taxon>
        <taxon>Chromatiales</taxon>
        <taxon>Chromatiaceae</taxon>
        <taxon>Rheinheimera</taxon>
    </lineage>
</organism>
<feature type="region of interest" description="Disordered" evidence="3">
    <location>
        <begin position="382"/>
        <end position="404"/>
    </location>
</feature>
<dbReference type="Proteomes" id="UP000004374">
    <property type="component" value="Unassembled WGS sequence"/>
</dbReference>
<dbReference type="STRING" id="562729.RNAN_0444"/>
<dbReference type="RefSeq" id="WP_008218309.1">
    <property type="nucleotide sequence ID" value="NZ_BAFK01000002.1"/>
</dbReference>
<dbReference type="GO" id="GO:0006281">
    <property type="term" value="P:DNA repair"/>
    <property type="evidence" value="ECO:0007669"/>
    <property type="project" value="InterPro"/>
</dbReference>
<comment type="similarity">
    <text evidence="1">Belongs to the DNA polymerase type-Y family.</text>
</comment>
<dbReference type="InterPro" id="IPR043502">
    <property type="entry name" value="DNA/RNA_pol_sf"/>
</dbReference>
<dbReference type="InterPro" id="IPR050356">
    <property type="entry name" value="SulA_CellDiv_inhibitor"/>
</dbReference>
<reference evidence="5 6" key="1">
    <citation type="journal article" date="2012" name="J. Bacteriol.">
        <title>Genome Sequence of the Protease-Producing Bacterium Rheinheimera nanhaiensis E407-8T, Isolated from Deep-Sea Sediment of the South China Sea.</title>
        <authorList>
            <person name="Zhang X.-Y."/>
            <person name="Zhang Y.-J."/>
            <person name="Qin Q.-L."/>
            <person name="Xie B.-B."/>
            <person name="Chen X.-L."/>
            <person name="Zhou B.-C."/>
            <person name="Zhang Y.-Z."/>
        </authorList>
    </citation>
    <scope>NUCLEOTIDE SEQUENCE [LARGE SCALE GENOMIC DNA]</scope>
    <source>
        <strain evidence="5 6">E407-8</strain>
    </source>
</reference>
<accession>I1DTU8</accession>
<dbReference type="SUPFAM" id="SSF56672">
    <property type="entry name" value="DNA/RNA polymerases"/>
    <property type="match status" value="1"/>
</dbReference>
<evidence type="ECO:0000313" key="5">
    <source>
        <dbReference type="EMBL" id="GAB57476.1"/>
    </source>
</evidence>
<dbReference type="PANTHER" id="PTHR35369">
    <property type="entry name" value="BLR3025 PROTEIN-RELATED"/>
    <property type="match status" value="1"/>
</dbReference>
<dbReference type="Gene3D" id="3.40.1170.60">
    <property type="match status" value="1"/>
</dbReference>
<keyword evidence="2" id="KW-0227">DNA damage</keyword>
<keyword evidence="6" id="KW-1185">Reference proteome</keyword>
<feature type="domain" description="UmuC" evidence="4">
    <location>
        <begin position="22"/>
        <end position="146"/>
    </location>
</feature>
<name>I1DTU8_9GAMM</name>
<comment type="caution">
    <text evidence="5">The sequence shown here is derived from an EMBL/GenBank/DDBJ whole genome shotgun (WGS) entry which is preliminary data.</text>
</comment>
<evidence type="ECO:0000259" key="4">
    <source>
        <dbReference type="Pfam" id="PF00817"/>
    </source>
</evidence>
<dbReference type="CDD" id="cd03468">
    <property type="entry name" value="PolY_like"/>
    <property type="match status" value="1"/>
</dbReference>
<dbReference type="AlphaFoldDB" id="I1DTU8"/>
<feature type="compositionally biased region" description="Low complexity" evidence="3">
    <location>
        <begin position="390"/>
        <end position="400"/>
    </location>
</feature>
<dbReference type="Gene3D" id="3.30.70.270">
    <property type="match status" value="1"/>
</dbReference>
<dbReference type="InterPro" id="IPR001126">
    <property type="entry name" value="UmuC"/>
</dbReference>
<sequence>MALYLYLQLPSLLVDCVSPLPAKVPLAVADAQHRLVQLNAEAAARGITLGMSLGTAAALCADLQLLPYQTERQQQLLQSVAQQLYQLTADIALDPPDGLYLRLCAMLRLYRGLNGYWQVLYKALQALGYRYQFSCGTTPLAAKCLARQQLNLLSADSTGLSAALKRSPLVASELSLPLQQQLKRLGINTLGQLLALAPAELSRRFEPELLSYLGRLNGDFYHALNYIQPAPGFSRYIELLYDIADTRVLTAPLSSLLQQLSMQLKQRDALCYQLQLSLHFRSGRPAIVLAVGSAQGEYLPERWLMLCQLQLCRLKLAEPVSGLELNCDDFKPRQAQTAALFDNSVATLSPLQLVSLLEARLGRGAISSLSLQNQHLPELASRRQPPLWTQQSQHQKQQNQSGGGAALKPVIPLALRPAFILPSPRPLTEPVEITSGPERLCPNGWQLAAQRDYFIGRNRKGQWLWLYRTVSQQWFVHGLFS</sequence>
<dbReference type="PANTHER" id="PTHR35369:SF2">
    <property type="entry name" value="BLR3025 PROTEIN"/>
    <property type="match status" value="1"/>
</dbReference>
<evidence type="ECO:0000256" key="1">
    <source>
        <dbReference type="ARBA" id="ARBA00010945"/>
    </source>
</evidence>
<dbReference type="OrthoDB" id="5298951at2"/>
<evidence type="ECO:0000256" key="2">
    <source>
        <dbReference type="ARBA" id="ARBA00022763"/>
    </source>
</evidence>
<evidence type="ECO:0000313" key="6">
    <source>
        <dbReference type="Proteomes" id="UP000004374"/>
    </source>
</evidence>
<proteinExistence type="inferred from homology"/>
<dbReference type="InterPro" id="IPR043128">
    <property type="entry name" value="Rev_trsase/Diguanyl_cyclase"/>
</dbReference>
<protein>
    <submittedName>
        <fullName evidence="5">Protein ImuB</fullName>
    </submittedName>
</protein>
<evidence type="ECO:0000256" key="3">
    <source>
        <dbReference type="SAM" id="MobiDB-lite"/>
    </source>
</evidence>
<gene>
    <name evidence="5" type="primary">imuB</name>
    <name evidence="5" type="ORF">RNAN_0444</name>
</gene>
<dbReference type="EMBL" id="BAFK01000002">
    <property type="protein sequence ID" value="GAB57476.1"/>
    <property type="molecule type" value="Genomic_DNA"/>
</dbReference>
<dbReference type="Pfam" id="PF00817">
    <property type="entry name" value="IMS"/>
    <property type="match status" value="1"/>
</dbReference>